<dbReference type="AlphaFoldDB" id="A0A542UGZ0"/>
<proteinExistence type="predicted"/>
<comment type="caution">
    <text evidence="2">The sequence shown here is derived from an EMBL/GenBank/DDBJ whole genome shotgun (WGS) entry which is preliminary data.</text>
</comment>
<dbReference type="Gene3D" id="3.10.450.50">
    <property type="match status" value="1"/>
</dbReference>
<feature type="domain" description="SnoaL-like" evidence="1">
    <location>
        <begin position="9"/>
        <end position="113"/>
    </location>
</feature>
<evidence type="ECO:0000313" key="2">
    <source>
        <dbReference type="EMBL" id="TQK98348.1"/>
    </source>
</evidence>
<dbReference type="SUPFAM" id="SSF54427">
    <property type="entry name" value="NTF2-like"/>
    <property type="match status" value="1"/>
</dbReference>
<dbReference type="InterPro" id="IPR037401">
    <property type="entry name" value="SnoaL-like"/>
</dbReference>
<dbReference type="RefSeq" id="WP_055704703.1">
    <property type="nucleotide sequence ID" value="NZ_JBPJFI010000001.1"/>
</dbReference>
<reference evidence="2 3" key="1">
    <citation type="submission" date="2019-06" db="EMBL/GenBank/DDBJ databases">
        <title>Sequencing the genomes of 1000 actinobacteria strains.</title>
        <authorList>
            <person name="Klenk H.-P."/>
        </authorList>
    </citation>
    <scope>NUCLEOTIDE SEQUENCE [LARGE SCALE GENOMIC DNA]</scope>
    <source>
        <strain evidence="2 3">DSM 41929</strain>
    </source>
</reference>
<gene>
    <name evidence="2" type="ORF">FB563_3370</name>
</gene>
<name>A0A542UGZ0_9ACTN</name>
<evidence type="ECO:0000259" key="1">
    <source>
        <dbReference type="Pfam" id="PF12680"/>
    </source>
</evidence>
<protein>
    <submittedName>
        <fullName evidence="2">SnoaL-like protein</fullName>
    </submittedName>
</protein>
<keyword evidence="3" id="KW-1185">Reference proteome</keyword>
<sequence>MADIDKLMERYSAVWNERDAGQRHDLAVELWAEDGVYVTGANEHRGIAAIEAAVTAAYDDFLSKGFGFHLASEVAAHHQGVKFTWHMTADGSDEPVSIGHEFLLLGEDGRITHDYQFMELMPGS</sequence>
<dbReference type="Proteomes" id="UP000318103">
    <property type="component" value="Unassembled WGS sequence"/>
</dbReference>
<dbReference type="InterPro" id="IPR032710">
    <property type="entry name" value="NTF2-like_dom_sf"/>
</dbReference>
<dbReference type="EMBL" id="VFNX01000001">
    <property type="protein sequence ID" value="TQK98348.1"/>
    <property type="molecule type" value="Genomic_DNA"/>
</dbReference>
<organism evidence="2 3">
    <name type="scientific">Streptomyces puniciscabiei</name>
    <dbReference type="NCBI Taxonomy" id="164348"/>
    <lineage>
        <taxon>Bacteria</taxon>
        <taxon>Bacillati</taxon>
        <taxon>Actinomycetota</taxon>
        <taxon>Actinomycetes</taxon>
        <taxon>Kitasatosporales</taxon>
        <taxon>Streptomycetaceae</taxon>
        <taxon>Streptomyces</taxon>
    </lineage>
</organism>
<accession>A0A542UGZ0</accession>
<evidence type="ECO:0000313" key="3">
    <source>
        <dbReference type="Proteomes" id="UP000318103"/>
    </source>
</evidence>
<dbReference type="Pfam" id="PF12680">
    <property type="entry name" value="SnoaL_2"/>
    <property type="match status" value="1"/>
</dbReference>